<feature type="compositionally biased region" description="Basic and acidic residues" evidence="1">
    <location>
        <begin position="345"/>
        <end position="361"/>
    </location>
</feature>
<dbReference type="Gene3D" id="1.25.40.10">
    <property type="entry name" value="Tetratricopeptide repeat domain"/>
    <property type="match status" value="1"/>
</dbReference>
<reference evidence="4" key="1">
    <citation type="submission" date="2016-10" db="EMBL/GenBank/DDBJ databases">
        <authorList>
            <person name="Geijer C."/>
            <person name="Jareborg N."/>
            <person name="Dainat J."/>
        </authorList>
    </citation>
    <scope>NUCLEOTIDE SEQUENCE [LARGE SCALE GENOMIC DNA]</scope>
    <source>
        <strain evidence="4">PYCC 4715</strain>
    </source>
</reference>
<feature type="compositionally biased region" description="Polar residues" evidence="1">
    <location>
        <begin position="175"/>
        <end position="186"/>
    </location>
</feature>
<accession>A0A1L0BEJ8</accession>
<feature type="compositionally biased region" description="Polar residues" evidence="1">
    <location>
        <begin position="153"/>
        <end position="167"/>
    </location>
</feature>
<dbReference type="InterPro" id="IPR036869">
    <property type="entry name" value="J_dom_sf"/>
</dbReference>
<proteinExistence type="predicted"/>
<dbReference type="InterPro" id="IPR019734">
    <property type="entry name" value="TPR_rpt"/>
</dbReference>
<feature type="compositionally biased region" description="Polar residues" evidence="1">
    <location>
        <begin position="403"/>
        <end position="417"/>
    </location>
</feature>
<sequence>MPPKKDAFADLFLSATGNSQSLSLNSSLNNLSLHDQKPKPQNAPWSNLDILSPQMASPQDTKSNTPKPNATEFDPFSIFDSKLALSPSLSSSMNHSPSISQARVLPGIQTNNERNTRPTGEISLLDDDFTDAYVSPPPEPQPLRQPRPDRDFQSVSQPIAHSVSQPVAPTPERANISTPARSQSAQAMDDRDTVLAELIDIGFPIEVANRAIDEIGTDLQACVNHIMGGGQSRGSNSQLRNKHRNEERHSTMSPDLGSSLQDISSDILKKASWFLDKSKKTVIKNINQFQNGPMRDSNNSMPTWMKNQSKYKAGALERKGNGELYEDYGEDEDNINSDEIQRIMRQQREREAERQRERLENMGKSSSGRSSRSSNTQARSEEHATLGRSSPAVAPGMPARPSLTPNVRRNRLQQPAVESSKVAATKPVAPQPTPARPKTQEPEVDLLGLGGVQPLSRAERFKQDSGEGQTYVSPSRRRPNKSTKQRNATAETLNAFQQSDFETFKVKATTSFTQGDYGDALSAYSKCLEALPPKHELRIVIYSNLAITQIKLGNYKTAKEQCEEGIQLVGDGADDAEWAINEKSIKYWYIKLLTRKAETLEMLECFPESLQCYMDLVTKHGVTDKKVMDAKRRINNIVNPPKPVPKAQSKHASPAPNVPLANTEQVQKIRQQHQQEKLQDEMKFKLHDQVHDRIAAWTNGKEDNLRTLLMSLDEVIPAKLGFPFLQKKITISDLMLTKKVKINYMKVISSIHPDKLSKFDLEDQMICQAVFVALNKAWDTFKEQNSLN</sequence>
<feature type="compositionally biased region" description="Basic residues" evidence="1">
    <location>
        <begin position="475"/>
        <end position="484"/>
    </location>
</feature>
<dbReference type="GO" id="GO:0031982">
    <property type="term" value="C:vesicle"/>
    <property type="evidence" value="ECO:0007669"/>
    <property type="project" value="TreeGrafter"/>
</dbReference>
<feature type="domain" description="UBA" evidence="2">
    <location>
        <begin position="187"/>
        <end position="229"/>
    </location>
</feature>
<feature type="compositionally biased region" description="Pro residues" evidence="1">
    <location>
        <begin position="135"/>
        <end position="145"/>
    </location>
</feature>
<feature type="compositionally biased region" description="Polar residues" evidence="1">
    <location>
        <begin position="54"/>
        <end position="68"/>
    </location>
</feature>
<dbReference type="SUPFAM" id="SSF48452">
    <property type="entry name" value="TPR-like"/>
    <property type="match status" value="1"/>
</dbReference>
<dbReference type="PROSITE" id="PS50030">
    <property type="entry name" value="UBA"/>
    <property type="match status" value="1"/>
</dbReference>
<dbReference type="AlphaFoldDB" id="A0A1L0BEJ8"/>
<feature type="compositionally biased region" description="Low complexity" evidence="1">
    <location>
        <begin position="87"/>
        <end position="100"/>
    </location>
</feature>
<name>A0A1L0BEJ8_9ASCO</name>
<dbReference type="Gene3D" id="1.10.287.110">
    <property type="entry name" value="DnaJ domain"/>
    <property type="match status" value="1"/>
</dbReference>
<dbReference type="GO" id="GO:0030276">
    <property type="term" value="F:clathrin binding"/>
    <property type="evidence" value="ECO:0007669"/>
    <property type="project" value="TreeGrafter"/>
</dbReference>
<dbReference type="SMART" id="SM00028">
    <property type="entry name" value="TPR"/>
    <property type="match status" value="2"/>
</dbReference>
<feature type="region of interest" description="Disordered" evidence="1">
    <location>
        <begin position="87"/>
        <end position="189"/>
    </location>
</feature>
<dbReference type="GO" id="GO:0072318">
    <property type="term" value="P:clathrin coat disassembly"/>
    <property type="evidence" value="ECO:0007669"/>
    <property type="project" value="TreeGrafter"/>
</dbReference>
<dbReference type="SUPFAM" id="SSF46565">
    <property type="entry name" value="Chaperone J-domain"/>
    <property type="match status" value="1"/>
</dbReference>
<gene>
    <name evidence="3" type="ORF">SAMEA4029009_CIC11G00000004906</name>
</gene>
<feature type="region of interest" description="Disordered" evidence="1">
    <location>
        <begin position="636"/>
        <end position="657"/>
    </location>
</feature>
<feature type="region of interest" description="Disordered" evidence="1">
    <location>
        <begin position="345"/>
        <end position="492"/>
    </location>
</feature>
<dbReference type="Proteomes" id="UP000182259">
    <property type="component" value="Chromosome I"/>
</dbReference>
<dbReference type="PANTHER" id="PTHR23172:SF19">
    <property type="entry name" value="J DOMAIN-CONTAINING PROTEIN"/>
    <property type="match status" value="1"/>
</dbReference>
<dbReference type="EMBL" id="LT635764">
    <property type="protein sequence ID" value="SGZ48687.1"/>
    <property type="molecule type" value="Genomic_DNA"/>
</dbReference>
<organism evidence="3 4">
    <name type="scientific">Sungouiella intermedia</name>
    <dbReference type="NCBI Taxonomy" id="45354"/>
    <lineage>
        <taxon>Eukaryota</taxon>
        <taxon>Fungi</taxon>
        <taxon>Dikarya</taxon>
        <taxon>Ascomycota</taxon>
        <taxon>Saccharomycotina</taxon>
        <taxon>Pichiomycetes</taxon>
        <taxon>Metschnikowiaceae</taxon>
        <taxon>Sungouiella</taxon>
    </lineage>
</organism>
<dbReference type="PANTHER" id="PTHR23172">
    <property type="entry name" value="AUXILIN/CYCLIN G-ASSOCIATED KINASE-RELATED"/>
    <property type="match status" value="1"/>
</dbReference>
<evidence type="ECO:0000259" key="2">
    <source>
        <dbReference type="PROSITE" id="PS50030"/>
    </source>
</evidence>
<evidence type="ECO:0000313" key="3">
    <source>
        <dbReference type="EMBL" id="SGZ48687.1"/>
    </source>
</evidence>
<feature type="region of interest" description="Disordered" evidence="1">
    <location>
        <begin position="32"/>
        <end position="74"/>
    </location>
</feature>
<evidence type="ECO:0000256" key="1">
    <source>
        <dbReference type="SAM" id="MobiDB-lite"/>
    </source>
</evidence>
<evidence type="ECO:0000313" key="4">
    <source>
        <dbReference type="Proteomes" id="UP000182259"/>
    </source>
</evidence>
<dbReference type="GO" id="GO:0005737">
    <property type="term" value="C:cytoplasm"/>
    <property type="evidence" value="ECO:0007669"/>
    <property type="project" value="TreeGrafter"/>
</dbReference>
<dbReference type="GO" id="GO:0072583">
    <property type="term" value="P:clathrin-dependent endocytosis"/>
    <property type="evidence" value="ECO:0007669"/>
    <property type="project" value="TreeGrafter"/>
</dbReference>
<protein>
    <submittedName>
        <fullName evidence="3">CIC11C00000004906</fullName>
    </submittedName>
</protein>
<feature type="region of interest" description="Disordered" evidence="1">
    <location>
        <begin position="228"/>
        <end position="258"/>
    </location>
</feature>
<dbReference type="InterPro" id="IPR015940">
    <property type="entry name" value="UBA"/>
</dbReference>
<dbReference type="InterPro" id="IPR011990">
    <property type="entry name" value="TPR-like_helical_dom_sf"/>
</dbReference>
<feature type="compositionally biased region" description="Low complexity" evidence="1">
    <location>
        <begin position="365"/>
        <end position="374"/>
    </location>
</feature>